<dbReference type="PANTHER" id="PTHR30625">
    <property type="entry name" value="PROTEIN TOLQ"/>
    <property type="match status" value="1"/>
</dbReference>
<evidence type="ECO:0000256" key="9">
    <source>
        <dbReference type="ARBA" id="ARBA00023306"/>
    </source>
</evidence>
<keyword evidence="6 10" id="KW-0812">Transmembrane</keyword>
<dbReference type="GO" id="GO:0051301">
    <property type="term" value="P:cell division"/>
    <property type="evidence" value="ECO:0007669"/>
    <property type="project" value="UniProtKB-UniRule"/>
</dbReference>
<proteinExistence type="inferred from homology"/>
<dbReference type="OrthoDB" id="9805133at2"/>
<evidence type="ECO:0000256" key="8">
    <source>
        <dbReference type="ARBA" id="ARBA00023136"/>
    </source>
</evidence>
<dbReference type="RefSeq" id="WP_094160129.1">
    <property type="nucleotide sequence ID" value="NZ_LT592170.1"/>
</dbReference>
<dbReference type="GO" id="GO:0017038">
    <property type="term" value="P:protein import"/>
    <property type="evidence" value="ECO:0007669"/>
    <property type="project" value="TreeGrafter"/>
</dbReference>
<dbReference type="PANTHER" id="PTHR30625:SF3">
    <property type="entry name" value="TOL-PAL SYSTEM PROTEIN TOLQ"/>
    <property type="match status" value="1"/>
</dbReference>
<comment type="subunit">
    <text evidence="10">The Tol-Pal system is composed of five core proteins: the inner membrane proteins TolA, TolQ and TolR, the periplasmic protein TolB and the outer membrane protein Pal. They form a network linking the inner and outer membranes and the peptidoglycan layer.</text>
</comment>
<dbReference type="InterPro" id="IPR002898">
    <property type="entry name" value="MotA_ExbB_proton_chnl"/>
</dbReference>
<reference evidence="13 14" key="1">
    <citation type="submission" date="2016-06" db="EMBL/GenBank/DDBJ databases">
        <authorList>
            <person name="Kjaerup R.B."/>
            <person name="Dalgaard T.S."/>
            <person name="Juul-Madsen H.R."/>
        </authorList>
    </citation>
    <scope>NUCLEOTIDE SEQUENCE [LARGE SCALE GENOMIC DNA]</scope>
    <source>
        <strain evidence="13 14">DSM 16361</strain>
    </source>
</reference>
<gene>
    <name evidence="10 13" type="primary">tolQ</name>
    <name evidence="13" type="ORF">THIARS_60740</name>
</gene>
<dbReference type="Proteomes" id="UP000214566">
    <property type="component" value="Unassembled WGS sequence"/>
</dbReference>
<dbReference type="NCBIfam" id="TIGR02796">
    <property type="entry name" value="tolQ"/>
    <property type="match status" value="1"/>
</dbReference>
<dbReference type="AlphaFoldDB" id="A0A238D406"/>
<evidence type="ECO:0000259" key="12">
    <source>
        <dbReference type="Pfam" id="PF01618"/>
    </source>
</evidence>
<dbReference type="InterPro" id="IPR014163">
    <property type="entry name" value="Tol-Pal_TolQ"/>
</dbReference>
<feature type="transmembrane region" description="Helical" evidence="10">
    <location>
        <begin position="174"/>
        <end position="195"/>
    </location>
</feature>
<evidence type="ECO:0000313" key="13">
    <source>
        <dbReference type="EMBL" id="SBP88027.1"/>
    </source>
</evidence>
<comment type="subcellular location">
    <subcellularLocation>
        <location evidence="10">Cell inner membrane</location>
        <topology evidence="10">Multi-pass membrane protein</topology>
    </subcellularLocation>
    <subcellularLocation>
        <location evidence="1">Cell membrane</location>
        <topology evidence="1">Multi-pass membrane protein</topology>
    </subcellularLocation>
</comment>
<keyword evidence="7 10" id="KW-1133">Transmembrane helix</keyword>
<evidence type="ECO:0000256" key="7">
    <source>
        <dbReference type="ARBA" id="ARBA00022989"/>
    </source>
</evidence>
<keyword evidence="4 10" id="KW-0997">Cell inner membrane</keyword>
<name>A0A238D406_THIDL</name>
<dbReference type="HAMAP" id="MF_02202">
    <property type="entry name" value="TolQ"/>
    <property type="match status" value="1"/>
</dbReference>
<feature type="domain" description="MotA/TolQ/ExbB proton channel" evidence="12">
    <location>
        <begin position="78"/>
        <end position="206"/>
    </location>
</feature>
<evidence type="ECO:0000256" key="4">
    <source>
        <dbReference type="ARBA" id="ARBA00022519"/>
    </source>
</evidence>
<evidence type="ECO:0000256" key="1">
    <source>
        <dbReference type="ARBA" id="ARBA00004651"/>
    </source>
</evidence>
<comment type="function">
    <text evidence="10">Part of the Tol-Pal system, which plays a role in outer membrane invagination during cell division and is important for maintaining outer membrane integrity.</text>
</comment>
<keyword evidence="3 10" id="KW-1003">Cell membrane</keyword>
<feature type="transmembrane region" description="Helical" evidence="10">
    <location>
        <begin position="127"/>
        <end position="154"/>
    </location>
</feature>
<dbReference type="GO" id="GO:0043213">
    <property type="term" value="P:bacteriocin transport"/>
    <property type="evidence" value="ECO:0007669"/>
    <property type="project" value="InterPro"/>
</dbReference>
<dbReference type="EMBL" id="FLMQ01000055">
    <property type="protein sequence ID" value="SBP88027.1"/>
    <property type="molecule type" value="Genomic_DNA"/>
</dbReference>
<evidence type="ECO:0000256" key="2">
    <source>
        <dbReference type="ARBA" id="ARBA00010442"/>
    </source>
</evidence>
<organism evidence="13 14">
    <name type="scientific">Thiomonas delicata</name>
    <name type="common">Thiomonas cuprina</name>
    <dbReference type="NCBI Taxonomy" id="364030"/>
    <lineage>
        <taxon>Bacteria</taxon>
        <taxon>Pseudomonadati</taxon>
        <taxon>Pseudomonadota</taxon>
        <taxon>Betaproteobacteria</taxon>
        <taxon>Burkholderiales</taxon>
        <taxon>Thiomonas</taxon>
    </lineage>
</organism>
<evidence type="ECO:0000256" key="6">
    <source>
        <dbReference type="ARBA" id="ARBA00022692"/>
    </source>
</evidence>
<feature type="transmembrane region" description="Helical" evidence="10">
    <location>
        <begin position="6"/>
        <end position="37"/>
    </location>
</feature>
<accession>A0A238D406</accession>
<evidence type="ECO:0000256" key="11">
    <source>
        <dbReference type="SAM" id="MobiDB-lite"/>
    </source>
</evidence>
<sequence length="244" mass="26523">MDQNFSIVSLVLGASTVVQFVLALLMAVSLASWTVIFRKYFAIKSARLKTNDFEQEFWSGTSLNDLYQAAINSARQGSPLQRIFASGMREFLKLRERHLDSTTLVDGSRRAMRAAFQREMDAIEANLSFLASVASVSPYVGLFGTVWGIMHAFVGLSNLQQVTLATVAPGIAEALVATAIGLFAAIPAVIAYNFFARDIDRLSIRFDSFTEEFSNILQRQVAPHPGQGAAAPSAGPSTRPMGAH</sequence>
<evidence type="ECO:0000256" key="3">
    <source>
        <dbReference type="ARBA" id="ARBA00022475"/>
    </source>
</evidence>
<dbReference type="Pfam" id="PF01618">
    <property type="entry name" value="MotA_ExbB"/>
    <property type="match status" value="1"/>
</dbReference>
<evidence type="ECO:0000256" key="5">
    <source>
        <dbReference type="ARBA" id="ARBA00022618"/>
    </source>
</evidence>
<keyword evidence="8 10" id="KW-0472">Membrane</keyword>
<evidence type="ECO:0000313" key="14">
    <source>
        <dbReference type="Proteomes" id="UP000214566"/>
    </source>
</evidence>
<dbReference type="InterPro" id="IPR050790">
    <property type="entry name" value="ExbB/TolQ_transport"/>
</dbReference>
<evidence type="ECO:0000256" key="10">
    <source>
        <dbReference type="HAMAP-Rule" id="MF_02202"/>
    </source>
</evidence>
<comment type="similarity">
    <text evidence="2 10">Belongs to the ExbB/TolQ family.</text>
</comment>
<keyword evidence="5 10" id="KW-0132">Cell division</keyword>
<feature type="compositionally biased region" description="Low complexity" evidence="11">
    <location>
        <begin position="223"/>
        <end position="236"/>
    </location>
</feature>
<dbReference type="GO" id="GO:0005886">
    <property type="term" value="C:plasma membrane"/>
    <property type="evidence" value="ECO:0007669"/>
    <property type="project" value="UniProtKB-SubCell"/>
</dbReference>
<feature type="region of interest" description="Disordered" evidence="11">
    <location>
        <begin position="223"/>
        <end position="244"/>
    </location>
</feature>
<keyword evidence="14" id="KW-1185">Reference proteome</keyword>
<keyword evidence="9 10" id="KW-0131">Cell cycle</keyword>
<protein>
    <recommendedName>
        <fullName evidence="10">Tol-Pal system protein TolQ</fullName>
    </recommendedName>
</protein>